<sequence length="231" mass="28120">MFTGFTDETIQFLLDLKFHNNSTYFHEQHDRYVETVQTPFYELINDLADDMRKIDPLMETRPYKCLSRIHRDTRFSRDKSPYRDHHWFLFRRAAEPRDKSLFYYFEFGPDRLGWGMGIWGENRELMDLFRKRMRANPDGTLALIDDMNLAGRHLLLNGRFYKRMDIPPEIPQRLKQWYTGKEIYISRYEPDWKWAFSDRIVKEIRKDFLAMAPMYRLLRGCMDDIQKDGTE</sequence>
<name>A0AC61PIV1_9FIRM</name>
<evidence type="ECO:0000313" key="1">
    <source>
        <dbReference type="EMBL" id="SMC40106.1"/>
    </source>
</evidence>
<dbReference type="EMBL" id="FWXZ01000001">
    <property type="protein sequence ID" value="SMC40106.1"/>
    <property type="molecule type" value="Genomic_DNA"/>
</dbReference>
<protein>
    <submittedName>
        <fullName evidence="1">TIGR02453 family protein</fullName>
    </submittedName>
</protein>
<organism evidence="1 2">
    <name type="scientific">Aristaeella lactis</name>
    <dbReference type="NCBI Taxonomy" id="3046383"/>
    <lineage>
        <taxon>Bacteria</taxon>
        <taxon>Bacillati</taxon>
        <taxon>Bacillota</taxon>
        <taxon>Clostridia</taxon>
        <taxon>Eubacteriales</taxon>
        <taxon>Aristaeellaceae</taxon>
        <taxon>Aristaeella</taxon>
    </lineage>
</organism>
<proteinExistence type="predicted"/>
<accession>A0AC61PIV1</accession>
<evidence type="ECO:0000313" key="2">
    <source>
        <dbReference type="Proteomes" id="UP000192328"/>
    </source>
</evidence>
<reference evidence="1" key="1">
    <citation type="submission" date="2017-04" db="EMBL/GenBank/DDBJ databases">
        <authorList>
            <person name="Varghese N."/>
            <person name="Submissions S."/>
        </authorList>
    </citation>
    <scope>NUCLEOTIDE SEQUENCE</scope>
    <source>
        <strain evidence="1">WTE2008</strain>
    </source>
</reference>
<gene>
    <name evidence="1" type="ORF">SAMN06297397_0654</name>
</gene>
<dbReference type="Proteomes" id="UP000192328">
    <property type="component" value="Unassembled WGS sequence"/>
</dbReference>
<keyword evidence="2" id="KW-1185">Reference proteome</keyword>
<comment type="caution">
    <text evidence="1">The sequence shown here is derived from an EMBL/GenBank/DDBJ whole genome shotgun (WGS) entry which is preliminary data.</text>
</comment>